<evidence type="ECO:0000313" key="1">
    <source>
        <dbReference type="EMBL" id="QBZ57848.1"/>
    </source>
</evidence>
<accession>A0A4P7N5K9</accession>
<sequence>MKFSMNSSWKPRANSKYQQWTHFISMQLRGPLENGVTASSLSFLKRSSRSQRSGCPISTYVTRNEIAQNSNTARGGYNKEFGV</sequence>
<proteinExistence type="predicted"/>
<evidence type="ECO:0000313" key="2">
    <source>
        <dbReference type="Proteomes" id="UP000294847"/>
    </source>
</evidence>
<gene>
    <name evidence="1" type="ORF">PoMZ_02783</name>
</gene>
<name>A0A4P7N5K9_PYROR</name>
<protein>
    <submittedName>
        <fullName evidence="1">Uncharacterized protein</fullName>
    </submittedName>
</protein>
<reference evidence="1 2" key="1">
    <citation type="journal article" date="2019" name="Mol. Biol. Evol.">
        <title>Blast fungal genomes show frequent chromosomal changes, gene gains and losses, and effector gene turnover.</title>
        <authorList>
            <person name="Gomez Luciano L.B."/>
            <person name="Jason Tsai I."/>
            <person name="Chuma I."/>
            <person name="Tosa Y."/>
            <person name="Chen Y.H."/>
            <person name="Li J.Y."/>
            <person name="Li M.Y."/>
            <person name="Jade Lu M.Y."/>
            <person name="Nakayashiki H."/>
            <person name="Li W.H."/>
        </authorList>
    </citation>
    <scope>NUCLEOTIDE SEQUENCE [LARGE SCALE GENOMIC DNA]</scope>
    <source>
        <strain evidence="1">MZ5-1-6</strain>
    </source>
</reference>
<dbReference type="EMBL" id="CP034206">
    <property type="protein sequence ID" value="QBZ57848.1"/>
    <property type="molecule type" value="Genomic_DNA"/>
</dbReference>
<organism evidence="1 2">
    <name type="scientific">Pyricularia oryzae</name>
    <name type="common">Rice blast fungus</name>
    <name type="synonym">Magnaporthe oryzae</name>
    <dbReference type="NCBI Taxonomy" id="318829"/>
    <lineage>
        <taxon>Eukaryota</taxon>
        <taxon>Fungi</taxon>
        <taxon>Dikarya</taxon>
        <taxon>Ascomycota</taxon>
        <taxon>Pezizomycotina</taxon>
        <taxon>Sordariomycetes</taxon>
        <taxon>Sordariomycetidae</taxon>
        <taxon>Magnaporthales</taxon>
        <taxon>Pyriculariaceae</taxon>
        <taxon>Pyricularia</taxon>
    </lineage>
</organism>
<dbReference type="AlphaFoldDB" id="A0A4P7N5K9"/>
<dbReference type="Proteomes" id="UP000294847">
    <property type="component" value="Chromosome 3"/>
</dbReference>